<dbReference type="InterPro" id="IPR001087">
    <property type="entry name" value="GDSL"/>
</dbReference>
<accession>A0A2N9F4N4</accession>
<dbReference type="GO" id="GO:0016788">
    <property type="term" value="F:hydrolase activity, acting on ester bonds"/>
    <property type="evidence" value="ECO:0007669"/>
    <property type="project" value="InterPro"/>
</dbReference>
<dbReference type="PANTHER" id="PTHR45650:SF32">
    <property type="entry name" value="GDSL-LIKE LIPASE_ACYLHYDROLASE"/>
    <property type="match status" value="1"/>
</dbReference>
<dbReference type="EMBL" id="OIVN01000551">
    <property type="protein sequence ID" value="SPC81970.1"/>
    <property type="molecule type" value="Genomic_DNA"/>
</dbReference>
<organism evidence="8">
    <name type="scientific">Fagus sylvatica</name>
    <name type="common">Beechnut</name>
    <dbReference type="NCBI Taxonomy" id="28930"/>
    <lineage>
        <taxon>Eukaryota</taxon>
        <taxon>Viridiplantae</taxon>
        <taxon>Streptophyta</taxon>
        <taxon>Embryophyta</taxon>
        <taxon>Tracheophyta</taxon>
        <taxon>Spermatophyta</taxon>
        <taxon>Magnoliopsida</taxon>
        <taxon>eudicotyledons</taxon>
        <taxon>Gunneridae</taxon>
        <taxon>Pentapetalae</taxon>
        <taxon>rosids</taxon>
        <taxon>fabids</taxon>
        <taxon>Fagales</taxon>
        <taxon>Fagaceae</taxon>
        <taxon>Fagus</taxon>
    </lineage>
</organism>
<reference evidence="8" key="1">
    <citation type="submission" date="2018-02" db="EMBL/GenBank/DDBJ databases">
        <authorList>
            <person name="Cohen D.B."/>
            <person name="Kent A.D."/>
        </authorList>
    </citation>
    <scope>NUCLEOTIDE SEQUENCE</scope>
</reference>
<evidence type="ECO:0000256" key="2">
    <source>
        <dbReference type="ARBA" id="ARBA00008668"/>
    </source>
</evidence>
<dbReference type="InterPro" id="IPR051238">
    <property type="entry name" value="GDSL_esterase/lipase"/>
</dbReference>
<dbReference type="GO" id="GO:0016042">
    <property type="term" value="P:lipid catabolic process"/>
    <property type="evidence" value="ECO:0007669"/>
    <property type="project" value="UniProtKB-KW"/>
</dbReference>
<dbReference type="InterPro" id="IPR036514">
    <property type="entry name" value="SGNH_hydro_sf"/>
</dbReference>
<evidence type="ECO:0000313" key="8">
    <source>
        <dbReference type="EMBL" id="SPC81970.1"/>
    </source>
</evidence>
<sequence length="216" mass="23967">MDEEELSQYLAKSLVVMIIGSNDYLNNYLLPLLYTTSSKYKPKDYADLLISHYTHQILALQRLGLRKFLLAGVGPLGCIPNQLVTGLPLSGKCVSFVNDIVGLFNKQLGSLVNQLNANHSGAIFVYGNTYGVFTDILNNPSHYGFRVTDRGCCGIGRNQGQISCPPLFIPCLTRDQYVFWDAFHPTQAVNEIIAQRAYSGSPSDCYPINVKQMAYV</sequence>
<gene>
    <name evidence="8" type="ORF">FSB_LOCUS9852</name>
</gene>
<keyword evidence="4" id="KW-0732">Signal</keyword>
<evidence type="ECO:0000256" key="3">
    <source>
        <dbReference type="ARBA" id="ARBA00022525"/>
    </source>
</evidence>
<evidence type="ECO:0000256" key="6">
    <source>
        <dbReference type="ARBA" id="ARBA00022963"/>
    </source>
</evidence>
<dbReference type="PANTHER" id="PTHR45650">
    <property type="entry name" value="GDSL-LIKE LIPASE/ACYLHYDROLASE-RELATED"/>
    <property type="match status" value="1"/>
</dbReference>
<evidence type="ECO:0000256" key="1">
    <source>
        <dbReference type="ARBA" id="ARBA00004613"/>
    </source>
</evidence>
<name>A0A2N9F4N4_FAGSY</name>
<keyword evidence="7" id="KW-0443">Lipid metabolism</keyword>
<evidence type="ECO:0008006" key="9">
    <source>
        <dbReference type="Google" id="ProtNLM"/>
    </source>
</evidence>
<keyword evidence="5" id="KW-0378">Hydrolase</keyword>
<dbReference type="Pfam" id="PF00657">
    <property type="entry name" value="Lipase_GDSL"/>
    <property type="match status" value="1"/>
</dbReference>
<evidence type="ECO:0000256" key="4">
    <source>
        <dbReference type="ARBA" id="ARBA00022729"/>
    </source>
</evidence>
<comment type="similarity">
    <text evidence="2">Belongs to the 'GDSL' lipolytic enzyme family.</text>
</comment>
<evidence type="ECO:0000256" key="5">
    <source>
        <dbReference type="ARBA" id="ARBA00022801"/>
    </source>
</evidence>
<keyword evidence="3" id="KW-0964">Secreted</keyword>
<keyword evidence="6" id="KW-0442">Lipid degradation</keyword>
<evidence type="ECO:0000256" key="7">
    <source>
        <dbReference type="ARBA" id="ARBA00023098"/>
    </source>
</evidence>
<dbReference type="AlphaFoldDB" id="A0A2N9F4N4"/>
<proteinExistence type="inferred from homology"/>
<protein>
    <recommendedName>
        <fullName evidence="9">SGNH hydrolase-type esterase domain-containing protein</fullName>
    </recommendedName>
</protein>
<comment type="subcellular location">
    <subcellularLocation>
        <location evidence="1">Secreted</location>
    </subcellularLocation>
</comment>
<dbReference type="GO" id="GO:0005576">
    <property type="term" value="C:extracellular region"/>
    <property type="evidence" value="ECO:0007669"/>
    <property type="project" value="UniProtKB-SubCell"/>
</dbReference>
<dbReference type="SUPFAM" id="SSF52266">
    <property type="entry name" value="SGNH hydrolase"/>
    <property type="match status" value="1"/>
</dbReference>
<dbReference type="Gene3D" id="3.40.50.1110">
    <property type="entry name" value="SGNH hydrolase"/>
    <property type="match status" value="1"/>
</dbReference>